<organism evidence="2 3">
    <name type="scientific">Dactylosporangium roseum</name>
    <dbReference type="NCBI Taxonomy" id="47989"/>
    <lineage>
        <taxon>Bacteria</taxon>
        <taxon>Bacillati</taxon>
        <taxon>Actinomycetota</taxon>
        <taxon>Actinomycetes</taxon>
        <taxon>Micromonosporales</taxon>
        <taxon>Micromonosporaceae</taxon>
        <taxon>Dactylosporangium</taxon>
    </lineage>
</organism>
<dbReference type="EMBL" id="CP073721">
    <property type="protein sequence ID" value="UWZ38263.1"/>
    <property type="molecule type" value="Genomic_DNA"/>
</dbReference>
<proteinExistence type="predicted"/>
<name>A0ABY5ZB87_9ACTN</name>
<dbReference type="Proteomes" id="UP001058271">
    <property type="component" value="Chromosome"/>
</dbReference>
<evidence type="ECO:0000313" key="3">
    <source>
        <dbReference type="Proteomes" id="UP001058271"/>
    </source>
</evidence>
<keyword evidence="3" id="KW-1185">Reference proteome</keyword>
<gene>
    <name evidence="2" type="ORF">Drose_08455</name>
</gene>
<dbReference type="InterPro" id="IPR021708">
    <property type="entry name" value="DUF3291"/>
</dbReference>
<dbReference type="RefSeq" id="WP_260727626.1">
    <property type="nucleotide sequence ID" value="NZ_CP073721.1"/>
</dbReference>
<reference evidence="2" key="1">
    <citation type="submission" date="2021-04" db="EMBL/GenBank/DDBJ databases">
        <title>Biosynthetic gene clusters of Dactylosporangioum roseum.</title>
        <authorList>
            <person name="Hartkoorn R.C."/>
            <person name="Beaudoing E."/>
            <person name="Hot D."/>
            <person name="Moureu S."/>
        </authorList>
    </citation>
    <scope>NUCLEOTIDE SEQUENCE</scope>
    <source>
        <strain evidence="2">NRRL B-16295</strain>
    </source>
</reference>
<sequence length="85" mass="9387">MLRRRREWFEPFGDVYAVTGWIPAGHIPTLTEAGQRLDLLRREGPSPAAVTFRDPFPAARGRIRPANCQSRSVPSTACPPTLTAA</sequence>
<evidence type="ECO:0000259" key="1">
    <source>
        <dbReference type="Pfam" id="PF11695"/>
    </source>
</evidence>
<protein>
    <submittedName>
        <fullName evidence="2">DUF3291 domain-containing protein</fullName>
    </submittedName>
</protein>
<feature type="domain" description="DUF3291" evidence="1">
    <location>
        <begin position="1"/>
        <end position="54"/>
    </location>
</feature>
<evidence type="ECO:0000313" key="2">
    <source>
        <dbReference type="EMBL" id="UWZ38263.1"/>
    </source>
</evidence>
<accession>A0ABY5ZB87</accession>
<dbReference type="Pfam" id="PF11695">
    <property type="entry name" value="DUF3291"/>
    <property type="match status" value="1"/>
</dbReference>